<keyword evidence="1" id="KW-0732">Signal</keyword>
<reference evidence="2 3" key="1">
    <citation type="submission" date="2020-08" db="EMBL/GenBank/DDBJ databases">
        <title>Genomic Encyclopedia of Type Strains, Phase IV (KMG-IV): sequencing the most valuable type-strain genomes for metagenomic binning, comparative biology and taxonomic classification.</title>
        <authorList>
            <person name="Goeker M."/>
        </authorList>
    </citation>
    <scope>NUCLEOTIDE SEQUENCE [LARGE SCALE GENOMIC DNA]</scope>
    <source>
        <strain evidence="2 3">YC6723</strain>
    </source>
</reference>
<sequence length="153" mass="16047">MKRLILAGLVLAAPTMAQQAALPGAPVQSVTRASTAQTPGVVPKRAPINGVLVLYGNERCPTDAEGNEVIVCERRSAEEQYRVPKELREFQVTPQNESWAARAQGTMNEGVGANSIGSCSTVGAGGQTGCFIQRANAATKERRAQAKADASVP</sequence>
<accession>A0A840FGG8</accession>
<dbReference type="RefSeq" id="WP_343051057.1">
    <property type="nucleotide sequence ID" value="NZ_JACIEV010000008.1"/>
</dbReference>
<evidence type="ECO:0000256" key="1">
    <source>
        <dbReference type="SAM" id="SignalP"/>
    </source>
</evidence>
<dbReference type="Proteomes" id="UP000529795">
    <property type="component" value="Unassembled WGS sequence"/>
</dbReference>
<evidence type="ECO:0000313" key="2">
    <source>
        <dbReference type="EMBL" id="MBB4154814.1"/>
    </source>
</evidence>
<dbReference type="EMBL" id="JACIEV010000008">
    <property type="protein sequence ID" value="MBB4154814.1"/>
    <property type="molecule type" value="Genomic_DNA"/>
</dbReference>
<protein>
    <submittedName>
        <fullName evidence="2">Uncharacterized protein</fullName>
    </submittedName>
</protein>
<evidence type="ECO:0000313" key="3">
    <source>
        <dbReference type="Proteomes" id="UP000529795"/>
    </source>
</evidence>
<proteinExistence type="predicted"/>
<organism evidence="2 3">
    <name type="scientific">Sphingomonas jinjuensis</name>
    <dbReference type="NCBI Taxonomy" id="535907"/>
    <lineage>
        <taxon>Bacteria</taxon>
        <taxon>Pseudomonadati</taxon>
        <taxon>Pseudomonadota</taxon>
        <taxon>Alphaproteobacteria</taxon>
        <taxon>Sphingomonadales</taxon>
        <taxon>Sphingomonadaceae</taxon>
        <taxon>Sphingomonas</taxon>
    </lineage>
</organism>
<gene>
    <name evidence="2" type="ORF">GGQ80_002730</name>
</gene>
<keyword evidence="3" id="KW-1185">Reference proteome</keyword>
<feature type="chain" id="PRO_5032633038" evidence="1">
    <location>
        <begin position="21"/>
        <end position="153"/>
    </location>
</feature>
<comment type="caution">
    <text evidence="2">The sequence shown here is derived from an EMBL/GenBank/DDBJ whole genome shotgun (WGS) entry which is preliminary data.</text>
</comment>
<dbReference type="AlphaFoldDB" id="A0A840FGG8"/>
<name>A0A840FGG8_9SPHN</name>
<feature type="signal peptide" evidence="1">
    <location>
        <begin position="1"/>
        <end position="20"/>
    </location>
</feature>